<comment type="caution">
    <text evidence="1">The sequence shown here is derived from an EMBL/GenBank/DDBJ whole genome shotgun (WGS) entry which is preliminary data.</text>
</comment>
<protein>
    <submittedName>
        <fullName evidence="1">Uncharacterized protein</fullName>
    </submittedName>
</protein>
<evidence type="ECO:0000313" key="2">
    <source>
        <dbReference type="Proteomes" id="UP000287651"/>
    </source>
</evidence>
<proteinExistence type="predicted"/>
<gene>
    <name evidence="1" type="ORF">B296_00025219</name>
</gene>
<dbReference type="AlphaFoldDB" id="A0A426X822"/>
<organism evidence="1 2">
    <name type="scientific">Ensete ventricosum</name>
    <name type="common">Abyssinian banana</name>
    <name type="synonym">Musa ensete</name>
    <dbReference type="NCBI Taxonomy" id="4639"/>
    <lineage>
        <taxon>Eukaryota</taxon>
        <taxon>Viridiplantae</taxon>
        <taxon>Streptophyta</taxon>
        <taxon>Embryophyta</taxon>
        <taxon>Tracheophyta</taxon>
        <taxon>Spermatophyta</taxon>
        <taxon>Magnoliopsida</taxon>
        <taxon>Liliopsida</taxon>
        <taxon>Zingiberales</taxon>
        <taxon>Musaceae</taxon>
        <taxon>Ensete</taxon>
    </lineage>
</organism>
<evidence type="ECO:0000313" key="1">
    <source>
        <dbReference type="EMBL" id="RRT35633.1"/>
    </source>
</evidence>
<name>A0A426X822_ENSVE</name>
<reference evidence="1 2" key="1">
    <citation type="journal article" date="2014" name="Agronomy (Basel)">
        <title>A Draft Genome Sequence for Ensete ventricosum, the Drought-Tolerant Tree Against Hunger.</title>
        <authorList>
            <person name="Harrison J."/>
            <person name="Moore K.A."/>
            <person name="Paszkiewicz K."/>
            <person name="Jones T."/>
            <person name="Grant M."/>
            <person name="Ambacheew D."/>
            <person name="Muzemil S."/>
            <person name="Studholme D.J."/>
        </authorList>
    </citation>
    <scope>NUCLEOTIDE SEQUENCE [LARGE SCALE GENOMIC DNA]</scope>
</reference>
<sequence length="109" mass="11497">MVKSPSGCCVDGRWQPRVAAMVEEEDDSSNLDCGSVMMLQSHRGCGGEDGCSKGATAIEKKGVAKCTTIAEEGSDGMERETTTGRVQFVAGCDHGSWQQKVAAGSIYFV</sequence>
<dbReference type="EMBL" id="AMZH03024737">
    <property type="protein sequence ID" value="RRT35633.1"/>
    <property type="molecule type" value="Genomic_DNA"/>
</dbReference>
<accession>A0A426X822</accession>
<dbReference type="Proteomes" id="UP000287651">
    <property type="component" value="Unassembled WGS sequence"/>
</dbReference>